<evidence type="ECO:0000256" key="1">
    <source>
        <dbReference type="ARBA" id="ARBA00004477"/>
    </source>
</evidence>
<dbReference type="RefSeq" id="XP_065330584.1">
    <property type="nucleotide sequence ID" value="XM_065474512.1"/>
</dbReference>
<feature type="transmembrane region" description="Helical" evidence="11">
    <location>
        <begin position="100"/>
        <end position="119"/>
    </location>
</feature>
<keyword evidence="8 11" id="KW-1133">Transmembrane helix</keyword>
<dbReference type="InterPro" id="IPR004728">
    <property type="entry name" value="Sec62"/>
</dbReference>
<dbReference type="PANTHER" id="PTHR12443:SF9">
    <property type="entry name" value="TRANSLOCATION PROTEIN SEC62"/>
    <property type="match status" value="1"/>
</dbReference>
<feature type="transmembrane region" description="Helical" evidence="11">
    <location>
        <begin position="131"/>
        <end position="153"/>
    </location>
</feature>
<evidence type="ECO:0000256" key="7">
    <source>
        <dbReference type="ARBA" id="ARBA00022927"/>
    </source>
</evidence>
<keyword evidence="5 11" id="KW-0812">Transmembrane</keyword>
<keyword evidence="6" id="KW-0256">Endoplasmic reticulum</keyword>
<evidence type="ECO:0000313" key="12">
    <source>
        <dbReference type="EMBL" id="WUR04439.1"/>
    </source>
</evidence>
<evidence type="ECO:0000256" key="8">
    <source>
        <dbReference type="ARBA" id="ARBA00022989"/>
    </source>
</evidence>
<dbReference type="GeneID" id="90542267"/>
<dbReference type="GO" id="GO:0005789">
    <property type="term" value="C:endoplasmic reticulum membrane"/>
    <property type="evidence" value="ECO:0007669"/>
    <property type="project" value="UniProtKB-SubCell"/>
</dbReference>
<dbReference type="Proteomes" id="UP001334084">
    <property type="component" value="Chromosome 8"/>
</dbReference>
<proteinExistence type="inferred from homology"/>
<keyword evidence="7" id="KW-0653">Protein transport</keyword>
<keyword evidence="10 11" id="KW-0472">Membrane</keyword>
<evidence type="ECO:0000313" key="13">
    <source>
        <dbReference type="Proteomes" id="UP001334084"/>
    </source>
</evidence>
<dbReference type="KEGG" id="vnx:VNE69_08191"/>
<dbReference type="GO" id="GO:0031204">
    <property type="term" value="P:post-translational protein targeting to membrane, translocation"/>
    <property type="evidence" value="ECO:0007669"/>
    <property type="project" value="TreeGrafter"/>
</dbReference>
<protein>
    <recommendedName>
        <fullName evidence="3">Translocation protein SEC62</fullName>
    </recommendedName>
</protein>
<comment type="subcellular location">
    <subcellularLocation>
        <location evidence="1">Endoplasmic reticulum membrane</location>
        <topology evidence="1">Multi-pass membrane protein</topology>
    </subcellularLocation>
</comment>
<gene>
    <name evidence="12" type="ORF">VNE69_08191</name>
</gene>
<dbReference type="AlphaFoldDB" id="A0AAX4JEK4"/>
<keyword evidence="9" id="KW-0811">Translocation</keyword>
<accession>A0AAX4JEK4</accession>
<keyword evidence="4" id="KW-0813">Transport</keyword>
<dbReference type="Pfam" id="PF03839">
    <property type="entry name" value="Sec62"/>
    <property type="match status" value="1"/>
</dbReference>
<dbReference type="PANTHER" id="PTHR12443">
    <property type="entry name" value="TRANSLOCATION PROTEIN SEC62"/>
    <property type="match status" value="1"/>
</dbReference>
<organism evidence="12 13">
    <name type="scientific">Vairimorpha necatrix</name>
    <dbReference type="NCBI Taxonomy" id="6039"/>
    <lineage>
        <taxon>Eukaryota</taxon>
        <taxon>Fungi</taxon>
        <taxon>Fungi incertae sedis</taxon>
        <taxon>Microsporidia</taxon>
        <taxon>Nosematidae</taxon>
        <taxon>Vairimorpha</taxon>
    </lineage>
</organism>
<comment type="similarity">
    <text evidence="2">Belongs to the SEC62 family.</text>
</comment>
<evidence type="ECO:0000256" key="9">
    <source>
        <dbReference type="ARBA" id="ARBA00023010"/>
    </source>
</evidence>
<evidence type="ECO:0000256" key="5">
    <source>
        <dbReference type="ARBA" id="ARBA00022692"/>
    </source>
</evidence>
<name>A0AAX4JEK4_9MICR</name>
<evidence type="ECO:0000256" key="10">
    <source>
        <dbReference type="ARBA" id="ARBA00023136"/>
    </source>
</evidence>
<evidence type="ECO:0000256" key="4">
    <source>
        <dbReference type="ARBA" id="ARBA00022448"/>
    </source>
</evidence>
<evidence type="ECO:0000256" key="6">
    <source>
        <dbReference type="ARBA" id="ARBA00022824"/>
    </source>
</evidence>
<evidence type="ECO:0000256" key="3">
    <source>
        <dbReference type="ARBA" id="ARBA00021257"/>
    </source>
</evidence>
<evidence type="ECO:0000256" key="2">
    <source>
        <dbReference type="ARBA" id="ARBA00010604"/>
    </source>
</evidence>
<dbReference type="EMBL" id="CP142733">
    <property type="protein sequence ID" value="WUR04439.1"/>
    <property type="molecule type" value="Genomic_DNA"/>
</dbReference>
<reference evidence="12" key="1">
    <citation type="journal article" date="2024" name="BMC Genomics">
        <title>Functional annotation of a divergent genome using sequence and structure-based similarity.</title>
        <authorList>
            <person name="Svedberg D."/>
            <person name="Winiger R.R."/>
            <person name="Berg A."/>
            <person name="Sharma H."/>
            <person name="Tellgren-Roth C."/>
            <person name="Debrunner-Vossbrinck B.A."/>
            <person name="Vossbrinck C.R."/>
            <person name="Barandun J."/>
        </authorList>
    </citation>
    <scope>NUCLEOTIDE SEQUENCE</scope>
    <source>
        <strain evidence="12">Illinois isolate</strain>
    </source>
</reference>
<sequence>MEKLFCQQEKCLRKIPTEEKILRSAKRVNVFKGVDLLKALELKGCTSEVIKELVSYMLINSIILKVQMDSKNKKSCDLLLDYRFTEKDFYIWSEEKSSHFSLLICLGVIILGLSLVMFQMWPSNLKVLASYASYLCGGFIAFLLVLGVIRIILFSITYFTHSPGIWLFPNLFADCGFIDSFIPLWCYHGEDVKKNKED</sequence>
<keyword evidence="13" id="KW-1185">Reference proteome</keyword>
<evidence type="ECO:0000256" key="11">
    <source>
        <dbReference type="SAM" id="Phobius"/>
    </source>
</evidence>